<reference evidence="1" key="1">
    <citation type="journal article" date="2015" name="Nature">
        <title>Complex archaea that bridge the gap between prokaryotes and eukaryotes.</title>
        <authorList>
            <person name="Spang A."/>
            <person name="Saw J.H."/>
            <person name="Jorgensen S.L."/>
            <person name="Zaremba-Niedzwiedzka K."/>
            <person name="Martijn J."/>
            <person name="Lind A.E."/>
            <person name="van Eijk R."/>
            <person name="Schleper C."/>
            <person name="Guy L."/>
            <person name="Ettema T.J."/>
        </authorList>
    </citation>
    <scope>NUCLEOTIDE SEQUENCE</scope>
</reference>
<organism evidence="1">
    <name type="scientific">marine sediment metagenome</name>
    <dbReference type="NCBI Taxonomy" id="412755"/>
    <lineage>
        <taxon>unclassified sequences</taxon>
        <taxon>metagenomes</taxon>
        <taxon>ecological metagenomes</taxon>
    </lineage>
</organism>
<sequence>MDIRNIDFNCDCGSSQYTMEEIELEKDKESKAFLECGDCNKIYHLLLNLILIEA</sequence>
<dbReference type="AlphaFoldDB" id="A0A0F9V3T2"/>
<accession>A0A0F9V3T2</accession>
<name>A0A0F9V3T2_9ZZZZ</name>
<evidence type="ECO:0008006" key="2">
    <source>
        <dbReference type="Google" id="ProtNLM"/>
    </source>
</evidence>
<proteinExistence type="predicted"/>
<protein>
    <recommendedName>
        <fullName evidence="2">DPH-type MB domain-containing protein</fullName>
    </recommendedName>
</protein>
<gene>
    <name evidence="1" type="ORF">LCGC14_0454060</name>
</gene>
<comment type="caution">
    <text evidence="1">The sequence shown here is derived from an EMBL/GenBank/DDBJ whole genome shotgun (WGS) entry which is preliminary data.</text>
</comment>
<evidence type="ECO:0000313" key="1">
    <source>
        <dbReference type="EMBL" id="KKN68181.1"/>
    </source>
</evidence>
<dbReference type="EMBL" id="LAZR01000456">
    <property type="protein sequence ID" value="KKN68181.1"/>
    <property type="molecule type" value="Genomic_DNA"/>
</dbReference>